<reference evidence="2" key="1">
    <citation type="submission" date="2022-03" db="EMBL/GenBank/DDBJ databases">
        <authorList>
            <person name="Martin H S."/>
        </authorList>
    </citation>
    <scope>NUCLEOTIDE SEQUENCE</scope>
</reference>
<keyword evidence="3" id="KW-1185">Reference proteome</keyword>
<gene>
    <name evidence="2" type="ORF">IPOD504_LOCUS6579</name>
</gene>
<dbReference type="Proteomes" id="UP000837857">
    <property type="component" value="Chromosome 19"/>
</dbReference>
<organism evidence="2 3">
    <name type="scientific">Iphiclides podalirius</name>
    <name type="common">scarce swallowtail</name>
    <dbReference type="NCBI Taxonomy" id="110791"/>
    <lineage>
        <taxon>Eukaryota</taxon>
        <taxon>Metazoa</taxon>
        <taxon>Ecdysozoa</taxon>
        <taxon>Arthropoda</taxon>
        <taxon>Hexapoda</taxon>
        <taxon>Insecta</taxon>
        <taxon>Pterygota</taxon>
        <taxon>Neoptera</taxon>
        <taxon>Endopterygota</taxon>
        <taxon>Lepidoptera</taxon>
        <taxon>Glossata</taxon>
        <taxon>Ditrysia</taxon>
        <taxon>Papilionoidea</taxon>
        <taxon>Papilionidae</taxon>
        <taxon>Papilioninae</taxon>
        <taxon>Iphiclides</taxon>
    </lineage>
</organism>
<name>A0ABN8I9U2_9NEOP</name>
<feature type="compositionally biased region" description="Low complexity" evidence="1">
    <location>
        <begin position="66"/>
        <end position="76"/>
    </location>
</feature>
<proteinExistence type="predicted"/>
<accession>A0ABN8I9U2</accession>
<protein>
    <submittedName>
        <fullName evidence="2">Uncharacterized protein</fullName>
    </submittedName>
</protein>
<feature type="compositionally biased region" description="Basic and acidic residues" evidence="1">
    <location>
        <begin position="1"/>
        <end position="25"/>
    </location>
</feature>
<evidence type="ECO:0000256" key="1">
    <source>
        <dbReference type="SAM" id="MobiDB-lite"/>
    </source>
</evidence>
<feature type="non-terminal residue" evidence="2">
    <location>
        <position position="140"/>
    </location>
</feature>
<evidence type="ECO:0000313" key="2">
    <source>
        <dbReference type="EMBL" id="CAH2049074.1"/>
    </source>
</evidence>
<feature type="region of interest" description="Disordered" evidence="1">
    <location>
        <begin position="1"/>
        <end position="85"/>
    </location>
</feature>
<evidence type="ECO:0000313" key="3">
    <source>
        <dbReference type="Proteomes" id="UP000837857"/>
    </source>
</evidence>
<sequence>MTRTHRPADAHRQTIHKFPDADARKWNTGAVHAHRRNGQGSSAHRGARPERQSSRAARPRVRRQRAQGGAAPRRSSTVAGRAMRGRYWRTHTAALRFPGPGRSTRDTLIHSRASGGIDCAVSCNRALPRQPPTSRPPRSV</sequence>
<dbReference type="EMBL" id="OW152831">
    <property type="protein sequence ID" value="CAH2049074.1"/>
    <property type="molecule type" value="Genomic_DNA"/>
</dbReference>